<dbReference type="RefSeq" id="WP_379877933.1">
    <property type="nucleotide sequence ID" value="NZ_JBHUIP010000014.1"/>
</dbReference>
<feature type="transmembrane region" description="Helical" evidence="1">
    <location>
        <begin position="32"/>
        <end position="51"/>
    </location>
</feature>
<evidence type="ECO:0000256" key="1">
    <source>
        <dbReference type="SAM" id="Phobius"/>
    </source>
</evidence>
<protein>
    <submittedName>
        <fullName evidence="2">YjgN family protein</fullName>
    </submittedName>
</protein>
<dbReference type="InterPro" id="IPR010295">
    <property type="entry name" value="DUF898"/>
</dbReference>
<name>A0ABW5DUJ2_9PROT</name>
<comment type="caution">
    <text evidence="2">The sequence shown here is derived from an EMBL/GenBank/DDBJ whole genome shotgun (WGS) entry which is preliminary data.</text>
</comment>
<reference evidence="3" key="1">
    <citation type="journal article" date="2019" name="Int. J. Syst. Evol. Microbiol.">
        <title>The Global Catalogue of Microorganisms (GCM) 10K type strain sequencing project: providing services to taxonomists for standard genome sequencing and annotation.</title>
        <authorList>
            <consortium name="The Broad Institute Genomics Platform"/>
            <consortium name="The Broad Institute Genome Sequencing Center for Infectious Disease"/>
            <person name="Wu L."/>
            <person name="Ma J."/>
        </authorList>
    </citation>
    <scope>NUCLEOTIDE SEQUENCE [LARGE SCALE GENOMIC DNA]</scope>
    <source>
        <strain evidence="3">CGMCC 1.19062</strain>
    </source>
</reference>
<feature type="transmembrane region" description="Helical" evidence="1">
    <location>
        <begin position="109"/>
        <end position="133"/>
    </location>
</feature>
<feature type="transmembrane region" description="Helical" evidence="1">
    <location>
        <begin position="254"/>
        <end position="284"/>
    </location>
</feature>
<dbReference type="Proteomes" id="UP001597295">
    <property type="component" value="Unassembled WGS sequence"/>
</dbReference>
<feature type="transmembrane region" description="Helical" evidence="1">
    <location>
        <begin position="215"/>
        <end position="233"/>
    </location>
</feature>
<keyword evidence="1" id="KW-0472">Membrane</keyword>
<feature type="transmembrane region" description="Helical" evidence="1">
    <location>
        <begin position="154"/>
        <end position="178"/>
    </location>
</feature>
<feature type="transmembrane region" description="Helical" evidence="1">
    <location>
        <begin position="352"/>
        <end position="377"/>
    </location>
</feature>
<feature type="transmembrane region" description="Helical" evidence="1">
    <location>
        <begin position="83"/>
        <end position="103"/>
    </location>
</feature>
<keyword evidence="1" id="KW-0812">Transmembrane</keyword>
<evidence type="ECO:0000313" key="2">
    <source>
        <dbReference type="EMBL" id="MFD2264803.1"/>
    </source>
</evidence>
<evidence type="ECO:0000313" key="3">
    <source>
        <dbReference type="Proteomes" id="UP001597295"/>
    </source>
</evidence>
<sequence length="422" mass="45722">MSDINSLPPVGAPQQPAQSLGYDGAGGEIAKIALWNGFLTLITFGIFRFWAKTRMRRYVWSRFSFDGDRVEYTGTGGELFKGFLVASLLFLAFAFPLQIAIVFTGEETALAGVLNLVFLMVILALVWLAGFFAHRYRLTRTRWRGIRGGMQAKIGRYFGLVLGYGLLTIITLGITYPLGSLARKRFLWNNSRFGTAAITCDAKVGRAWLPWLLQYGIWIAFLVFSFFVIFGQLTADAMSGDIDWEDRDSLSTYFAGMGAAMVGWAIAYLFTIAVSTGCIVAYYLRELRQILNGLSVAGVKVISTLKARTMLWRIVALAAIQTVALLVVMVVFTVVAGVSVGVGSGGGPDPSGVIIGAGVLAYIGIAVLSVVLVALFWTNPLYRTIAQTTVLMGAIDMAAVGQNTDALPTRGEGLMELFAIDG</sequence>
<dbReference type="Pfam" id="PF05987">
    <property type="entry name" value="DUF898"/>
    <property type="match status" value="1"/>
</dbReference>
<keyword evidence="1" id="KW-1133">Transmembrane helix</keyword>
<feature type="transmembrane region" description="Helical" evidence="1">
    <location>
        <begin position="314"/>
        <end position="340"/>
    </location>
</feature>
<gene>
    <name evidence="2" type="ORF">ACFSM5_17995</name>
</gene>
<dbReference type="EMBL" id="JBHUIP010000014">
    <property type="protein sequence ID" value="MFD2264803.1"/>
    <property type="molecule type" value="Genomic_DNA"/>
</dbReference>
<proteinExistence type="predicted"/>
<accession>A0ABW5DUJ2</accession>
<organism evidence="2 3">
    <name type="scientific">Lacibacterium aquatile</name>
    <dbReference type="NCBI Taxonomy" id="1168082"/>
    <lineage>
        <taxon>Bacteria</taxon>
        <taxon>Pseudomonadati</taxon>
        <taxon>Pseudomonadota</taxon>
        <taxon>Alphaproteobacteria</taxon>
        <taxon>Rhodospirillales</taxon>
        <taxon>Rhodospirillaceae</taxon>
    </lineage>
</organism>
<feature type="transmembrane region" description="Helical" evidence="1">
    <location>
        <begin position="290"/>
        <end position="307"/>
    </location>
</feature>
<keyword evidence="3" id="KW-1185">Reference proteome</keyword>